<gene>
    <name evidence="2" type="ORF">L202_03680</name>
</gene>
<evidence type="ECO:0000313" key="3">
    <source>
        <dbReference type="Proteomes" id="UP000094065"/>
    </source>
</evidence>
<dbReference type="RefSeq" id="XP_018994616.1">
    <property type="nucleotide sequence ID" value="XM_019137590.1"/>
</dbReference>
<evidence type="ECO:0000256" key="1">
    <source>
        <dbReference type="SAM" id="MobiDB-lite"/>
    </source>
</evidence>
<accession>A0A1E3HTT8</accession>
<reference evidence="2 3" key="1">
    <citation type="submission" date="2016-06" db="EMBL/GenBank/DDBJ databases">
        <title>Evolution of pathogenesis and genome organization in the Tremellales.</title>
        <authorList>
            <person name="Cuomo C."/>
            <person name="Litvintseva A."/>
            <person name="Heitman J."/>
            <person name="Chen Y."/>
            <person name="Sun S."/>
            <person name="Springer D."/>
            <person name="Dromer F."/>
            <person name="Young S."/>
            <person name="Zeng Q."/>
            <person name="Chapman S."/>
            <person name="Gujja S."/>
            <person name="Saif S."/>
            <person name="Birren B."/>
        </authorList>
    </citation>
    <scope>NUCLEOTIDE SEQUENCE [LARGE SCALE GENOMIC DNA]</scope>
    <source>
        <strain evidence="2 3">CBS 6039</strain>
    </source>
</reference>
<keyword evidence="3" id="KW-1185">Reference proteome</keyword>
<dbReference type="OrthoDB" id="2574468at2759"/>
<sequence length="246" mass="26224">MTQSPFAPFGYQNMAPTAAAGLKSKRKRMSWGAEEEESGSKHMRVRSPTMQYSNYAVPDLVTDHSNNASDDDQVMDMDQDMDMADSSSAVGPSSPVDNYSQGSYAYESGGSGGFGFGPGAEEDGFDDLEMMDDMGAKHTKNFPSLTPHPNPHHFSNQGTGMRGTSPLAAQAFSTGLPAPPTRGIYQPTASGPLAANASDIDRARAQHGPWCKSIPKLIMSEYPGASGKRSMWTVCSDCGACEQTTD</sequence>
<dbReference type="AlphaFoldDB" id="A0A1E3HTT8"/>
<name>A0A1E3HTT8_9TREE</name>
<dbReference type="GeneID" id="30154989"/>
<comment type="caution">
    <text evidence="2">The sequence shown here is derived from an EMBL/GenBank/DDBJ whole genome shotgun (WGS) entry which is preliminary data.</text>
</comment>
<proteinExistence type="predicted"/>
<dbReference type="EMBL" id="AWGJ01000005">
    <property type="protein sequence ID" value="ODN79769.1"/>
    <property type="molecule type" value="Genomic_DNA"/>
</dbReference>
<dbReference type="Proteomes" id="UP000094065">
    <property type="component" value="Unassembled WGS sequence"/>
</dbReference>
<feature type="compositionally biased region" description="Acidic residues" evidence="1">
    <location>
        <begin position="69"/>
        <end position="83"/>
    </location>
</feature>
<evidence type="ECO:0000313" key="2">
    <source>
        <dbReference type="EMBL" id="ODN79769.1"/>
    </source>
</evidence>
<protein>
    <submittedName>
        <fullName evidence="2">Uncharacterized protein</fullName>
    </submittedName>
</protein>
<feature type="region of interest" description="Disordered" evidence="1">
    <location>
        <begin position="20"/>
        <end position="104"/>
    </location>
</feature>
<organism evidence="2 3">
    <name type="scientific">Cryptococcus amylolentus CBS 6039</name>
    <dbReference type="NCBI Taxonomy" id="1295533"/>
    <lineage>
        <taxon>Eukaryota</taxon>
        <taxon>Fungi</taxon>
        <taxon>Dikarya</taxon>
        <taxon>Basidiomycota</taxon>
        <taxon>Agaricomycotina</taxon>
        <taxon>Tremellomycetes</taxon>
        <taxon>Tremellales</taxon>
        <taxon>Cryptococcaceae</taxon>
        <taxon>Cryptococcus</taxon>
    </lineage>
</organism>